<keyword evidence="6 12" id="KW-0479">Metal-binding</keyword>
<comment type="caution">
    <text evidence="14">The sequence shown here is derived from an EMBL/GenBank/DDBJ whole genome shotgun (WGS) entry which is preliminary data.</text>
</comment>
<dbReference type="EMBL" id="MFCR01000003">
    <property type="protein sequence ID" value="OGE19472.1"/>
    <property type="molecule type" value="Genomic_DNA"/>
</dbReference>
<evidence type="ECO:0000256" key="4">
    <source>
        <dbReference type="ARBA" id="ARBA00022490"/>
    </source>
</evidence>
<dbReference type="InterPro" id="IPR015803">
    <property type="entry name" value="Cys-tRNA-ligase"/>
</dbReference>
<keyword evidence="4 12" id="KW-0963">Cytoplasm</keyword>
<sequence>MKLYNTLSRKIEDFAPLNPPHVGMYSCGPTVYDYTHIGHLRKYVGDDILRRILEVNGYEIKHVMNITDVGHLVSDEDAGEDKMEKGARESGRSVWEVAKFYEDYFWKSVETVNTKRPNVVAKATEHIKEQIKLIHRLEKNGFIYITEHAIYFDISKFSDYIKLSGQKLEEKEAGTRADVFIDKQKKNSQDFALWFFTVGHFKDHTMRWPSPWGEGFPGWHIECSAMSMEYLGDSFDIHTGGIDHIPVHHTNEIAQAEAASGKQFVKYWVHHNFLIVDSEKMSKSKKNFYRAEELQGKGFDPLALRYLFLTTHYRDKLNFTWESLVAAQNALNNLRETIREWEQPKIGCAEFEQKFMNAVNNDLNTPQALAVMWDMVKSNNPSSAKAKSILEMDKVLGLKLDECLGKKIEVPEEVQKLVAHRENARKSGDFKKSDDLRHKIKKLGFEIEDTSTGPRIKKI</sequence>
<evidence type="ECO:0000256" key="2">
    <source>
        <dbReference type="ARBA" id="ARBA00005594"/>
    </source>
</evidence>
<feature type="binding site" evidence="12">
    <location>
        <position position="27"/>
    </location>
    <ligand>
        <name>Zn(2+)</name>
        <dbReference type="ChEBI" id="CHEBI:29105"/>
    </ligand>
</feature>
<dbReference type="Gene3D" id="1.20.120.640">
    <property type="entry name" value="Anticodon-binding domain of a subclass of class I aminoacyl-tRNA synthetases"/>
    <property type="match status" value="1"/>
</dbReference>
<gene>
    <name evidence="12" type="primary">cysS</name>
    <name evidence="14" type="ORF">A2871_00225</name>
</gene>
<feature type="domain" description="Cysteinyl-tRNA synthetase class Ia DALR" evidence="13">
    <location>
        <begin position="354"/>
        <end position="404"/>
    </location>
</feature>
<dbReference type="InterPro" id="IPR024909">
    <property type="entry name" value="Cys-tRNA/MSH_ligase"/>
</dbReference>
<evidence type="ECO:0000256" key="5">
    <source>
        <dbReference type="ARBA" id="ARBA00022598"/>
    </source>
</evidence>
<dbReference type="Pfam" id="PF23493">
    <property type="entry name" value="CysS_C"/>
    <property type="match status" value="1"/>
</dbReference>
<comment type="similarity">
    <text evidence="2 12">Belongs to the class-I aminoacyl-tRNA synthetase family.</text>
</comment>
<dbReference type="Gene3D" id="3.40.50.620">
    <property type="entry name" value="HUPs"/>
    <property type="match status" value="1"/>
</dbReference>
<dbReference type="InterPro" id="IPR014729">
    <property type="entry name" value="Rossmann-like_a/b/a_fold"/>
</dbReference>
<dbReference type="PRINTS" id="PR00983">
    <property type="entry name" value="TRNASYNTHCYS"/>
</dbReference>
<evidence type="ECO:0000256" key="10">
    <source>
        <dbReference type="ARBA" id="ARBA00022917"/>
    </source>
</evidence>
<proteinExistence type="inferred from homology"/>
<comment type="subcellular location">
    <subcellularLocation>
        <location evidence="1 12">Cytoplasm</location>
    </subcellularLocation>
</comment>
<dbReference type="NCBIfam" id="TIGR00435">
    <property type="entry name" value="cysS"/>
    <property type="match status" value="1"/>
</dbReference>
<dbReference type="GO" id="GO:0005524">
    <property type="term" value="F:ATP binding"/>
    <property type="evidence" value="ECO:0007669"/>
    <property type="project" value="UniProtKB-UniRule"/>
</dbReference>
<evidence type="ECO:0000256" key="8">
    <source>
        <dbReference type="ARBA" id="ARBA00022833"/>
    </source>
</evidence>
<dbReference type="GO" id="GO:0004817">
    <property type="term" value="F:cysteine-tRNA ligase activity"/>
    <property type="evidence" value="ECO:0007669"/>
    <property type="project" value="UniProtKB-UniRule"/>
</dbReference>
<dbReference type="HAMAP" id="MF_00041">
    <property type="entry name" value="Cys_tRNA_synth"/>
    <property type="match status" value="1"/>
</dbReference>
<dbReference type="SMART" id="SM00840">
    <property type="entry name" value="DALR_2"/>
    <property type="match status" value="1"/>
</dbReference>
<keyword evidence="8 12" id="KW-0862">Zinc</keyword>
<evidence type="ECO:0000259" key="13">
    <source>
        <dbReference type="SMART" id="SM00840"/>
    </source>
</evidence>
<feature type="short sequence motif" description="'HIGH' region" evidence="12">
    <location>
        <begin position="29"/>
        <end position="39"/>
    </location>
</feature>
<feature type="binding site" evidence="12">
    <location>
        <position position="248"/>
    </location>
    <ligand>
        <name>Zn(2+)</name>
        <dbReference type="ChEBI" id="CHEBI:29105"/>
    </ligand>
</feature>
<feature type="binding site" evidence="12">
    <location>
        <position position="283"/>
    </location>
    <ligand>
        <name>ATP</name>
        <dbReference type="ChEBI" id="CHEBI:30616"/>
    </ligand>
</feature>
<dbReference type="EC" id="6.1.1.16" evidence="12"/>
<evidence type="ECO:0000256" key="7">
    <source>
        <dbReference type="ARBA" id="ARBA00022741"/>
    </source>
</evidence>
<dbReference type="GO" id="GO:0005829">
    <property type="term" value="C:cytosol"/>
    <property type="evidence" value="ECO:0007669"/>
    <property type="project" value="TreeGrafter"/>
</dbReference>
<keyword evidence="7 12" id="KW-0547">Nucleotide-binding</keyword>
<name>A0A1F5ISX8_9BACT</name>
<keyword evidence="9 12" id="KW-0067">ATP-binding</keyword>
<feature type="binding site" evidence="12">
    <location>
        <position position="252"/>
    </location>
    <ligand>
        <name>Zn(2+)</name>
        <dbReference type="ChEBI" id="CHEBI:29105"/>
    </ligand>
</feature>
<evidence type="ECO:0000313" key="15">
    <source>
        <dbReference type="Proteomes" id="UP000176336"/>
    </source>
</evidence>
<comment type="catalytic activity">
    <reaction evidence="12">
        <text>tRNA(Cys) + L-cysteine + ATP = L-cysteinyl-tRNA(Cys) + AMP + diphosphate</text>
        <dbReference type="Rhea" id="RHEA:17773"/>
        <dbReference type="Rhea" id="RHEA-COMP:9661"/>
        <dbReference type="Rhea" id="RHEA-COMP:9679"/>
        <dbReference type="ChEBI" id="CHEBI:30616"/>
        <dbReference type="ChEBI" id="CHEBI:33019"/>
        <dbReference type="ChEBI" id="CHEBI:35235"/>
        <dbReference type="ChEBI" id="CHEBI:78442"/>
        <dbReference type="ChEBI" id="CHEBI:78517"/>
        <dbReference type="ChEBI" id="CHEBI:456215"/>
        <dbReference type="EC" id="6.1.1.16"/>
    </reaction>
</comment>
<evidence type="ECO:0000256" key="1">
    <source>
        <dbReference type="ARBA" id="ARBA00004496"/>
    </source>
</evidence>
<dbReference type="InterPro" id="IPR056411">
    <property type="entry name" value="CysS_C"/>
</dbReference>
<dbReference type="InterPro" id="IPR032678">
    <property type="entry name" value="tRNA-synt_1_cat_dom"/>
</dbReference>
<feature type="binding site" evidence="12">
    <location>
        <position position="223"/>
    </location>
    <ligand>
        <name>Zn(2+)</name>
        <dbReference type="ChEBI" id="CHEBI:29105"/>
    </ligand>
</feature>
<dbReference type="InterPro" id="IPR009080">
    <property type="entry name" value="tRNAsynth_Ia_anticodon-bd"/>
</dbReference>
<dbReference type="InterPro" id="IPR015273">
    <property type="entry name" value="Cys-tRNA-synt_Ia_DALR"/>
</dbReference>
<keyword evidence="5 12" id="KW-0436">Ligase</keyword>
<dbReference type="AlphaFoldDB" id="A0A1F5ISX8"/>
<feature type="short sequence motif" description="'KMSKS' region" evidence="12">
    <location>
        <begin position="280"/>
        <end position="284"/>
    </location>
</feature>
<organism evidence="14 15">
    <name type="scientific">Candidatus Daviesbacteria bacterium RIFCSPHIGHO2_01_FULL_41_23</name>
    <dbReference type="NCBI Taxonomy" id="1797764"/>
    <lineage>
        <taxon>Bacteria</taxon>
        <taxon>Candidatus Daviesiibacteriota</taxon>
    </lineage>
</organism>
<dbReference type="Pfam" id="PF01406">
    <property type="entry name" value="tRNA-synt_1e"/>
    <property type="match status" value="1"/>
</dbReference>
<dbReference type="PROSITE" id="PS51257">
    <property type="entry name" value="PROKAR_LIPOPROTEIN"/>
    <property type="match status" value="1"/>
</dbReference>
<dbReference type="CDD" id="cd00672">
    <property type="entry name" value="CysRS_core"/>
    <property type="match status" value="1"/>
</dbReference>
<dbReference type="SUPFAM" id="SSF47323">
    <property type="entry name" value="Anticodon-binding domain of a subclass of class I aminoacyl-tRNA synthetases"/>
    <property type="match status" value="1"/>
</dbReference>
<dbReference type="GO" id="GO:0008270">
    <property type="term" value="F:zinc ion binding"/>
    <property type="evidence" value="ECO:0007669"/>
    <property type="project" value="UniProtKB-UniRule"/>
</dbReference>
<evidence type="ECO:0000256" key="9">
    <source>
        <dbReference type="ARBA" id="ARBA00022840"/>
    </source>
</evidence>
<keyword evidence="10 12" id="KW-0648">Protein biosynthesis</keyword>
<evidence type="ECO:0000256" key="6">
    <source>
        <dbReference type="ARBA" id="ARBA00022723"/>
    </source>
</evidence>
<evidence type="ECO:0000256" key="3">
    <source>
        <dbReference type="ARBA" id="ARBA00011245"/>
    </source>
</evidence>
<comment type="subunit">
    <text evidence="3 12">Monomer.</text>
</comment>
<comment type="cofactor">
    <cofactor evidence="12">
        <name>Zn(2+)</name>
        <dbReference type="ChEBI" id="CHEBI:29105"/>
    </cofactor>
    <text evidence="12">Binds 1 zinc ion per subunit.</text>
</comment>
<dbReference type="GO" id="GO:0006423">
    <property type="term" value="P:cysteinyl-tRNA aminoacylation"/>
    <property type="evidence" value="ECO:0007669"/>
    <property type="project" value="UniProtKB-UniRule"/>
</dbReference>
<dbReference type="PANTHER" id="PTHR10890">
    <property type="entry name" value="CYSTEINYL-TRNA SYNTHETASE"/>
    <property type="match status" value="1"/>
</dbReference>
<accession>A0A1F5ISX8</accession>
<evidence type="ECO:0000313" key="14">
    <source>
        <dbReference type="EMBL" id="OGE19472.1"/>
    </source>
</evidence>
<reference evidence="14 15" key="1">
    <citation type="journal article" date="2016" name="Nat. Commun.">
        <title>Thousands of microbial genomes shed light on interconnected biogeochemical processes in an aquifer system.</title>
        <authorList>
            <person name="Anantharaman K."/>
            <person name="Brown C.T."/>
            <person name="Hug L.A."/>
            <person name="Sharon I."/>
            <person name="Castelle C.J."/>
            <person name="Probst A.J."/>
            <person name="Thomas B.C."/>
            <person name="Singh A."/>
            <person name="Wilkins M.J."/>
            <person name="Karaoz U."/>
            <person name="Brodie E.L."/>
            <person name="Williams K.H."/>
            <person name="Hubbard S.S."/>
            <person name="Banfield J.F."/>
        </authorList>
    </citation>
    <scope>NUCLEOTIDE SEQUENCE [LARGE SCALE GENOMIC DNA]</scope>
</reference>
<evidence type="ECO:0000256" key="12">
    <source>
        <dbReference type="HAMAP-Rule" id="MF_00041"/>
    </source>
</evidence>
<keyword evidence="11 12" id="KW-0030">Aminoacyl-tRNA synthetase</keyword>
<evidence type="ECO:0000256" key="11">
    <source>
        <dbReference type="ARBA" id="ARBA00023146"/>
    </source>
</evidence>
<dbReference type="SUPFAM" id="SSF52374">
    <property type="entry name" value="Nucleotidylyl transferase"/>
    <property type="match status" value="1"/>
</dbReference>
<dbReference type="Proteomes" id="UP000176336">
    <property type="component" value="Unassembled WGS sequence"/>
</dbReference>
<dbReference type="PANTHER" id="PTHR10890:SF3">
    <property type="entry name" value="CYSTEINE--TRNA LIGASE, CYTOPLASMIC"/>
    <property type="match status" value="1"/>
</dbReference>
<dbReference type="Pfam" id="PF09190">
    <property type="entry name" value="DALR_2"/>
    <property type="match status" value="1"/>
</dbReference>
<protein>
    <recommendedName>
        <fullName evidence="12">Cysteine--tRNA ligase</fullName>
        <ecNumber evidence="12">6.1.1.16</ecNumber>
    </recommendedName>
    <alternativeName>
        <fullName evidence="12">Cysteinyl-tRNA synthetase</fullName>
        <shortName evidence="12">CysRS</shortName>
    </alternativeName>
</protein>